<dbReference type="Proteomes" id="UP000054717">
    <property type="component" value="Unassembled WGS sequence"/>
</dbReference>
<evidence type="ECO:0000313" key="2">
    <source>
        <dbReference type="Proteomes" id="UP000054717"/>
    </source>
</evidence>
<accession>A0A158G2B6</accession>
<protein>
    <submittedName>
        <fullName evidence="1">Uncharacterized protein</fullName>
    </submittedName>
</protein>
<comment type="caution">
    <text evidence="1">The sequence shown here is derived from an EMBL/GenBank/DDBJ whole genome shotgun (WGS) entry which is preliminary data.</text>
</comment>
<dbReference type="STRING" id="326475.AWB66_01522"/>
<name>A0A158G2B6_9BURK</name>
<proteinExistence type="predicted"/>
<dbReference type="AlphaFoldDB" id="A0A158G2B6"/>
<evidence type="ECO:0000313" key="1">
    <source>
        <dbReference type="EMBL" id="SAL26244.1"/>
    </source>
</evidence>
<organism evidence="1 2">
    <name type="scientific">Caballeronia telluris</name>
    <dbReference type="NCBI Taxonomy" id="326475"/>
    <lineage>
        <taxon>Bacteria</taxon>
        <taxon>Pseudomonadati</taxon>
        <taxon>Pseudomonadota</taxon>
        <taxon>Betaproteobacteria</taxon>
        <taxon>Burkholderiales</taxon>
        <taxon>Burkholderiaceae</taxon>
        <taxon>Caballeronia</taxon>
    </lineage>
</organism>
<gene>
    <name evidence="1" type="ORF">AWB66_01522</name>
</gene>
<reference evidence="1" key="1">
    <citation type="submission" date="2016-01" db="EMBL/GenBank/DDBJ databases">
        <authorList>
            <person name="Peeters Charlotte."/>
        </authorList>
    </citation>
    <scope>NUCLEOTIDE SEQUENCE</scope>
    <source>
        <strain evidence="1">LMG 22936</strain>
    </source>
</reference>
<dbReference type="EMBL" id="FCNZ02000004">
    <property type="protein sequence ID" value="SAL26244.1"/>
    <property type="molecule type" value="Genomic_DNA"/>
</dbReference>
<sequence>MSSEKREYIIVCPHCEHEMTDDEMHSARYAPGSDDADLWGIAPNEERVKIVCPSVMCRKPFYVQGGYVPTYATATNEEDL</sequence>
<dbReference type="RefSeq" id="WP_087629664.1">
    <property type="nucleotide sequence ID" value="NZ_FCNZ02000004.1"/>
</dbReference>
<keyword evidence="2" id="KW-1185">Reference proteome</keyword>